<dbReference type="EMBL" id="MIJD01000049">
    <property type="protein sequence ID" value="OPE55068.1"/>
    <property type="molecule type" value="Genomic_DNA"/>
</dbReference>
<name>A0A1Q4H5Z1_9MYCO</name>
<dbReference type="OrthoDB" id="9805852at2"/>
<evidence type="ECO:0000313" key="4">
    <source>
        <dbReference type="Proteomes" id="UP000191039"/>
    </source>
</evidence>
<keyword evidence="5" id="KW-1185">Reference proteome</keyword>
<dbReference type="Proteomes" id="UP000220340">
    <property type="component" value="Unassembled WGS sequence"/>
</dbReference>
<evidence type="ECO:0000313" key="2">
    <source>
        <dbReference type="EMBL" id="OPE55068.1"/>
    </source>
</evidence>
<dbReference type="PANTHER" id="PTHR13847:SF285">
    <property type="entry name" value="FAD DEPENDENT OXIDOREDUCTASE DOMAIN-CONTAINING PROTEIN"/>
    <property type="match status" value="1"/>
</dbReference>
<dbReference type="AlphaFoldDB" id="A0A1Q4H5Z1"/>
<dbReference type="SUPFAM" id="SSF51905">
    <property type="entry name" value="FAD/NAD(P)-binding domain"/>
    <property type="match status" value="1"/>
</dbReference>
<dbReference type="Gene3D" id="3.30.9.10">
    <property type="entry name" value="D-Amino Acid Oxidase, subunit A, domain 2"/>
    <property type="match status" value="1"/>
</dbReference>
<evidence type="ECO:0000313" key="3">
    <source>
        <dbReference type="EMBL" id="PEG54689.1"/>
    </source>
</evidence>
<organism evidence="2 4">
    <name type="scientific">Mycolicibacterium diernhoferi</name>
    <dbReference type="NCBI Taxonomy" id="1801"/>
    <lineage>
        <taxon>Bacteria</taxon>
        <taxon>Bacillati</taxon>
        <taxon>Actinomycetota</taxon>
        <taxon>Actinomycetes</taxon>
        <taxon>Mycobacteriales</taxon>
        <taxon>Mycobacteriaceae</taxon>
        <taxon>Mycolicibacterium</taxon>
    </lineage>
</organism>
<dbReference type="Gene3D" id="3.50.50.60">
    <property type="entry name" value="FAD/NAD(P)-binding domain"/>
    <property type="match status" value="1"/>
</dbReference>
<evidence type="ECO:0000259" key="1">
    <source>
        <dbReference type="Pfam" id="PF01266"/>
    </source>
</evidence>
<dbReference type="Pfam" id="PF01266">
    <property type="entry name" value="DAO"/>
    <property type="match status" value="1"/>
</dbReference>
<dbReference type="PANTHER" id="PTHR13847">
    <property type="entry name" value="SARCOSINE DEHYDROGENASE-RELATED"/>
    <property type="match status" value="1"/>
</dbReference>
<dbReference type="Proteomes" id="UP000191039">
    <property type="component" value="Unassembled WGS sequence"/>
</dbReference>
<dbReference type="EMBL" id="PDCR01000010">
    <property type="protein sequence ID" value="PEG54689.1"/>
    <property type="molecule type" value="Genomic_DNA"/>
</dbReference>
<accession>A0A1Q4H5Z1</accession>
<comment type="caution">
    <text evidence="2">The sequence shown here is derived from an EMBL/GenBank/DDBJ whole genome shotgun (WGS) entry which is preliminary data.</text>
</comment>
<feature type="domain" description="FAD dependent oxidoreductase" evidence="1">
    <location>
        <begin position="31"/>
        <end position="392"/>
    </location>
</feature>
<sequence length="458" mass="49608">MKRGEISFWLTHPGAPTAPPTQTLARDIDCDVAIVGGGLSGLWVAWALAQVRPELSVAVLEAECLGFGASGRNGGWMSAKQVGVRRALARGAGGAKAVTDMQDRLASACNEVVDILGADEIDARRGGWTQLARSASELRRAENYVAESRRWGLDESSIRMMSAEETYERIHASGIVGAIHSPHNYCVDPVKMVFRLASLAIDAGAAVYTGARVTNIEPGQLTVGPHRVKASQIVVATEGYTAAQPGQRRRMLPLNSSMLVTEPLTQDQWARVGWDHHDGVSATAHTYFHSERTPDGRIAIGGRGRPYRFGSRTDRNGMTDEATVRSLMQVIEDLFPGLGARPAHAWCGVIGVTRDWSPFLDYDSAGQVLRMGGYAGQGLTASYLAGLAAADLLTGRKSFLSTSAWVRPVPRRWEPEPLRWIGANGFYLAYSLADRLEALSRSDRTSRIARIADKIAAR</sequence>
<dbReference type="RefSeq" id="WP_073859067.1">
    <property type="nucleotide sequence ID" value="NZ_BAAATC010000015.1"/>
</dbReference>
<protein>
    <submittedName>
        <fullName evidence="2">FAD-dependent oxidoreductase</fullName>
    </submittedName>
</protein>
<dbReference type="GO" id="GO:0005737">
    <property type="term" value="C:cytoplasm"/>
    <property type="evidence" value="ECO:0007669"/>
    <property type="project" value="TreeGrafter"/>
</dbReference>
<dbReference type="InterPro" id="IPR006076">
    <property type="entry name" value="FAD-dep_OxRdtase"/>
</dbReference>
<gene>
    <name evidence="2" type="ORF">BV510_07030</name>
    <name evidence="3" type="ORF">CRI78_09230</name>
</gene>
<reference evidence="2 4" key="1">
    <citation type="submission" date="2016-09" db="EMBL/GenBank/DDBJ databases">
        <title>genome sequences of unsequenced Mycobacteria.</title>
        <authorList>
            <person name="Greninger A.L."/>
            <person name="Jerome K.R."/>
            <person name="Mcnair B."/>
            <person name="Wallis C."/>
            <person name="Fang F."/>
        </authorList>
    </citation>
    <scope>NUCLEOTIDE SEQUENCE [LARGE SCALE GENOMIC DNA]</scope>
    <source>
        <strain evidence="2 4">BM1</strain>
    </source>
</reference>
<dbReference type="STRING" id="1801.BRW64_24455"/>
<proteinExistence type="predicted"/>
<reference evidence="3 5" key="2">
    <citation type="submission" date="2017-10" db="EMBL/GenBank/DDBJ databases">
        <title>The new phylogeny of genus Mycobacterium.</title>
        <authorList>
            <person name="Tortoli E."/>
            <person name="Trovato A."/>
            <person name="Cirillo D.M."/>
        </authorList>
    </citation>
    <scope>NUCLEOTIDE SEQUENCE [LARGE SCALE GENOMIC DNA]</scope>
    <source>
        <strain evidence="3 5">IP141170001</strain>
    </source>
</reference>
<dbReference type="InterPro" id="IPR036188">
    <property type="entry name" value="FAD/NAD-bd_sf"/>
</dbReference>
<evidence type="ECO:0000313" key="5">
    <source>
        <dbReference type="Proteomes" id="UP000220340"/>
    </source>
</evidence>